<dbReference type="AlphaFoldDB" id="A0A4Z2HL78"/>
<organism evidence="1 2">
    <name type="scientific">Liparis tanakae</name>
    <name type="common">Tanaka's snailfish</name>
    <dbReference type="NCBI Taxonomy" id="230148"/>
    <lineage>
        <taxon>Eukaryota</taxon>
        <taxon>Metazoa</taxon>
        <taxon>Chordata</taxon>
        <taxon>Craniata</taxon>
        <taxon>Vertebrata</taxon>
        <taxon>Euteleostomi</taxon>
        <taxon>Actinopterygii</taxon>
        <taxon>Neopterygii</taxon>
        <taxon>Teleostei</taxon>
        <taxon>Neoteleostei</taxon>
        <taxon>Acanthomorphata</taxon>
        <taxon>Eupercaria</taxon>
        <taxon>Perciformes</taxon>
        <taxon>Cottioidei</taxon>
        <taxon>Cottales</taxon>
        <taxon>Liparidae</taxon>
        <taxon>Liparis</taxon>
    </lineage>
</organism>
<evidence type="ECO:0000313" key="2">
    <source>
        <dbReference type="Proteomes" id="UP000314294"/>
    </source>
</evidence>
<gene>
    <name evidence="1" type="ORF">EYF80_023252</name>
</gene>
<protein>
    <submittedName>
        <fullName evidence="1">Uncharacterized protein</fullName>
    </submittedName>
</protein>
<dbReference type="EMBL" id="SRLO01000217">
    <property type="protein sequence ID" value="TNN66566.1"/>
    <property type="molecule type" value="Genomic_DNA"/>
</dbReference>
<name>A0A4Z2HL78_9TELE</name>
<accession>A0A4Z2HL78</accession>
<sequence>MARAAHVLATCHVHMRSHTTSSSPELRDSKRVARRARLSVKVPAVPRGPVRQSVVVVGTLAAGSEVVDGCGGQLWSGTQRKRYPPCKVVEVKARP</sequence>
<dbReference type="Proteomes" id="UP000314294">
    <property type="component" value="Unassembled WGS sequence"/>
</dbReference>
<proteinExistence type="predicted"/>
<keyword evidence="2" id="KW-1185">Reference proteome</keyword>
<comment type="caution">
    <text evidence="1">The sequence shown here is derived from an EMBL/GenBank/DDBJ whole genome shotgun (WGS) entry which is preliminary data.</text>
</comment>
<reference evidence="1 2" key="1">
    <citation type="submission" date="2019-03" db="EMBL/GenBank/DDBJ databases">
        <title>First draft genome of Liparis tanakae, snailfish: a comprehensive survey of snailfish specific genes.</title>
        <authorList>
            <person name="Kim W."/>
            <person name="Song I."/>
            <person name="Jeong J.-H."/>
            <person name="Kim D."/>
            <person name="Kim S."/>
            <person name="Ryu S."/>
            <person name="Song J.Y."/>
            <person name="Lee S.K."/>
        </authorList>
    </citation>
    <scope>NUCLEOTIDE SEQUENCE [LARGE SCALE GENOMIC DNA]</scope>
    <source>
        <tissue evidence="1">Muscle</tissue>
    </source>
</reference>
<evidence type="ECO:0000313" key="1">
    <source>
        <dbReference type="EMBL" id="TNN66566.1"/>
    </source>
</evidence>